<organism evidence="1 2">
    <name type="scientific">Actinophytocola algeriensis</name>
    <dbReference type="NCBI Taxonomy" id="1768010"/>
    <lineage>
        <taxon>Bacteria</taxon>
        <taxon>Bacillati</taxon>
        <taxon>Actinomycetota</taxon>
        <taxon>Actinomycetes</taxon>
        <taxon>Pseudonocardiales</taxon>
        <taxon>Pseudonocardiaceae</taxon>
    </lineage>
</organism>
<dbReference type="AlphaFoldDB" id="A0A7W7VBV4"/>
<accession>A0A7W7VBV4</accession>
<evidence type="ECO:0000313" key="2">
    <source>
        <dbReference type="Proteomes" id="UP000520767"/>
    </source>
</evidence>
<evidence type="ECO:0000313" key="1">
    <source>
        <dbReference type="EMBL" id="MBB4904381.1"/>
    </source>
</evidence>
<reference evidence="1 2" key="1">
    <citation type="submission" date="2020-08" db="EMBL/GenBank/DDBJ databases">
        <title>Genomic Encyclopedia of Type Strains, Phase III (KMG-III): the genomes of soil and plant-associated and newly described type strains.</title>
        <authorList>
            <person name="Whitman W."/>
        </authorList>
    </citation>
    <scope>NUCLEOTIDE SEQUENCE [LARGE SCALE GENOMIC DNA]</scope>
    <source>
        <strain evidence="1 2">CECT 8960</strain>
    </source>
</reference>
<dbReference type="EMBL" id="JACHJQ010000001">
    <property type="protein sequence ID" value="MBB4904381.1"/>
    <property type="molecule type" value="Genomic_DNA"/>
</dbReference>
<comment type="caution">
    <text evidence="1">The sequence shown here is derived from an EMBL/GenBank/DDBJ whole genome shotgun (WGS) entry which is preliminary data.</text>
</comment>
<dbReference type="Proteomes" id="UP000520767">
    <property type="component" value="Unassembled WGS sequence"/>
</dbReference>
<sequence length="65" mass="6816">MKGSFVALNVMKDPFIVPGVMKDPFVVLTVMKGPFMTSGHVPPRISDVEATRPPATAACSSCPPG</sequence>
<gene>
    <name evidence="1" type="ORF">FHR82_000591</name>
</gene>
<keyword evidence="2" id="KW-1185">Reference proteome</keyword>
<proteinExistence type="predicted"/>
<protein>
    <submittedName>
        <fullName evidence="1">Uncharacterized protein</fullName>
    </submittedName>
</protein>
<name>A0A7W7VBV4_9PSEU</name>